<dbReference type="Pfam" id="PF02492">
    <property type="entry name" value="cobW"/>
    <property type="match status" value="1"/>
</dbReference>
<feature type="compositionally biased region" description="Basic and acidic residues" evidence="6">
    <location>
        <begin position="425"/>
        <end position="439"/>
    </location>
</feature>
<proteinExistence type="inferred from homology"/>
<dbReference type="Gene3D" id="3.30.1220.10">
    <property type="entry name" value="CobW-like, C-terminal domain"/>
    <property type="match status" value="1"/>
</dbReference>
<dbReference type="InterPro" id="IPR011629">
    <property type="entry name" value="CobW-like_C"/>
</dbReference>
<dbReference type="InterPro" id="IPR036627">
    <property type="entry name" value="CobW-likC_sf"/>
</dbReference>
<keyword evidence="9" id="KW-1185">Reference proteome</keyword>
<dbReference type="SUPFAM" id="SSF90002">
    <property type="entry name" value="Hypothetical protein YjiA, C-terminal domain"/>
    <property type="match status" value="1"/>
</dbReference>
<dbReference type="Gene3D" id="3.40.50.300">
    <property type="entry name" value="P-loop containing nucleotide triphosphate hydrolases"/>
    <property type="match status" value="1"/>
</dbReference>
<evidence type="ECO:0000256" key="1">
    <source>
        <dbReference type="ARBA" id="ARBA00022741"/>
    </source>
</evidence>
<dbReference type="InterPro" id="IPR027417">
    <property type="entry name" value="P-loop_NTPase"/>
</dbReference>
<dbReference type="Pfam" id="PF07683">
    <property type="entry name" value="CobW_C"/>
    <property type="match status" value="1"/>
</dbReference>
<evidence type="ECO:0000256" key="6">
    <source>
        <dbReference type="SAM" id="MobiDB-lite"/>
    </source>
</evidence>
<dbReference type="SUPFAM" id="SSF52540">
    <property type="entry name" value="P-loop containing nucleoside triphosphate hydrolases"/>
    <property type="match status" value="1"/>
</dbReference>
<keyword evidence="2" id="KW-0378">Hydrolase</keyword>
<dbReference type="GO" id="GO:0016787">
    <property type="term" value="F:hydrolase activity"/>
    <property type="evidence" value="ECO:0007669"/>
    <property type="project" value="UniProtKB-KW"/>
</dbReference>
<evidence type="ECO:0000313" key="8">
    <source>
        <dbReference type="EMBL" id="KAL3790934.1"/>
    </source>
</evidence>
<evidence type="ECO:0000256" key="5">
    <source>
        <dbReference type="ARBA" id="ARBA00049117"/>
    </source>
</evidence>
<dbReference type="Proteomes" id="UP001516023">
    <property type="component" value="Unassembled WGS sequence"/>
</dbReference>
<comment type="catalytic activity">
    <reaction evidence="5">
        <text>GTP + H2O = GDP + phosphate + H(+)</text>
        <dbReference type="Rhea" id="RHEA:19669"/>
        <dbReference type="ChEBI" id="CHEBI:15377"/>
        <dbReference type="ChEBI" id="CHEBI:15378"/>
        <dbReference type="ChEBI" id="CHEBI:37565"/>
        <dbReference type="ChEBI" id="CHEBI:43474"/>
        <dbReference type="ChEBI" id="CHEBI:58189"/>
    </reaction>
    <physiologicalReaction direction="left-to-right" evidence="5">
        <dbReference type="Rhea" id="RHEA:19670"/>
    </physiologicalReaction>
</comment>
<feature type="region of interest" description="Disordered" evidence="6">
    <location>
        <begin position="399"/>
        <end position="444"/>
    </location>
</feature>
<comment type="similarity">
    <text evidence="4">Belongs to the SIMIBI class G3E GTPase family. ZNG1 subfamily.</text>
</comment>
<dbReference type="InterPro" id="IPR003495">
    <property type="entry name" value="CobW/HypB/UreG_nucleotide-bd"/>
</dbReference>
<dbReference type="CDD" id="cd03112">
    <property type="entry name" value="CobW-like"/>
    <property type="match status" value="1"/>
</dbReference>
<dbReference type="InterPro" id="IPR051927">
    <property type="entry name" value="Zn_Chap_cDPG_Synth"/>
</dbReference>
<name>A0ABD3PTJ0_9STRA</name>
<sequence length="632" mass="70315">MKVNLAVSCLVAMLHRHVFRRCFAWTCASQVQMPWQRTIHHGQTSLCLALKRQVSWANQLTSMTRKASRLGFSSETIHPSENESEASIIPITVLSGFLGSGKTTLLQHMLNNNEGLKIAVIVNDVASVNIDSKLLRGQSTAVYSDNNLDLLEDDSNDFSYAAPAGIVELQNGCACCSLSGELLTSVSELLTLSDMRHDDEKFDHIVVEMSGVAEPRSVRNIFQEAIMYDMPLMERVRLDTLVTVVDCSTYFDYIKSSRAANTEESPELFYRDRDERDQEKGKAELAFWMEPSLMLSDAEGGVCDLLVEQTEVADVILLNKIDLLDGKTKEVKEIVTALNPRAKVLATSFGQIDRLGEILAFSKGNGVAIDGVVDDHKDFVKAADTEDCSDPRCTNPLHNHDHSSHSHHDGHSRSGDLSSDCNHPTCDDHSHSHSHESKDTQSTATHAGIGSFVYRARRPFHPARILSVIQKLPIVRGAPSEEAHEIEMSEITTNAFQQVLRSKGFAWTADSNVKALYWSHAGTSFEMQCLGRWWSTLPRNQWPKEATEAIISDFDDANHEESSTSTTVGDRRQEIVFIGPGLASQTMQKSIKATLDSCLLDGDEWDLFCSKRTDESSLASCFENRIRTRMLT</sequence>
<keyword evidence="3" id="KW-0143">Chaperone</keyword>
<keyword evidence="1" id="KW-0547">Nucleotide-binding</keyword>
<feature type="domain" description="CobW C-terminal" evidence="7">
    <location>
        <begin position="449"/>
        <end position="595"/>
    </location>
</feature>
<dbReference type="AlphaFoldDB" id="A0ABD3PTJ0"/>
<dbReference type="PANTHER" id="PTHR43603">
    <property type="entry name" value="COBW DOMAIN-CONTAINING PROTEIN DDB_G0274527"/>
    <property type="match status" value="1"/>
</dbReference>
<dbReference type="PANTHER" id="PTHR43603:SF1">
    <property type="entry name" value="ZINC-REGULATED GTPASE METALLOPROTEIN ACTIVATOR 1"/>
    <property type="match status" value="1"/>
</dbReference>
<organism evidence="8 9">
    <name type="scientific">Cyclotella cryptica</name>
    <dbReference type="NCBI Taxonomy" id="29204"/>
    <lineage>
        <taxon>Eukaryota</taxon>
        <taxon>Sar</taxon>
        <taxon>Stramenopiles</taxon>
        <taxon>Ochrophyta</taxon>
        <taxon>Bacillariophyta</taxon>
        <taxon>Coscinodiscophyceae</taxon>
        <taxon>Thalassiosirophycidae</taxon>
        <taxon>Stephanodiscales</taxon>
        <taxon>Stephanodiscaceae</taxon>
        <taxon>Cyclotella</taxon>
    </lineage>
</organism>
<evidence type="ECO:0000313" key="9">
    <source>
        <dbReference type="Proteomes" id="UP001516023"/>
    </source>
</evidence>
<evidence type="ECO:0000256" key="4">
    <source>
        <dbReference type="ARBA" id="ARBA00034320"/>
    </source>
</evidence>
<reference evidence="8 9" key="1">
    <citation type="journal article" date="2020" name="G3 (Bethesda)">
        <title>Improved Reference Genome for Cyclotella cryptica CCMP332, a Model for Cell Wall Morphogenesis, Salinity Adaptation, and Lipid Production in Diatoms (Bacillariophyta).</title>
        <authorList>
            <person name="Roberts W.R."/>
            <person name="Downey K.M."/>
            <person name="Ruck E.C."/>
            <person name="Traller J.C."/>
            <person name="Alverson A.J."/>
        </authorList>
    </citation>
    <scope>NUCLEOTIDE SEQUENCE [LARGE SCALE GENOMIC DNA]</scope>
    <source>
        <strain evidence="8 9">CCMP332</strain>
    </source>
</reference>
<accession>A0ABD3PTJ0</accession>
<dbReference type="EMBL" id="JABMIG020000120">
    <property type="protein sequence ID" value="KAL3790934.1"/>
    <property type="molecule type" value="Genomic_DNA"/>
</dbReference>
<gene>
    <name evidence="8" type="ORF">HJC23_004916</name>
</gene>
<evidence type="ECO:0000259" key="7">
    <source>
        <dbReference type="SMART" id="SM00833"/>
    </source>
</evidence>
<protein>
    <recommendedName>
        <fullName evidence="7">CobW C-terminal domain-containing protein</fullName>
    </recommendedName>
</protein>
<dbReference type="GO" id="GO:0000166">
    <property type="term" value="F:nucleotide binding"/>
    <property type="evidence" value="ECO:0007669"/>
    <property type="project" value="UniProtKB-KW"/>
</dbReference>
<feature type="compositionally biased region" description="Basic and acidic residues" evidence="6">
    <location>
        <begin position="399"/>
        <end position="414"/>
    </location>
</feature>
<dbReference type="SMART" id="SM00833">
    <property type="entry name" value="CobW_C"/>
    <property type="match status" value="1"/>
</dbReference>
<comment type="caution">
    <text evidence="8">The sequence shown here is derived from an EMBL/GenBank/DDBJ whole genome shotgun (WGS) entry which is preliminary data.</text>
</comment>
<evidence type="ECO:0000256" key="2">
    <source>
        <dbReference type="ARBA" id="ARBA00022801"/>
    </source>
</evidence>
<evidence type="ECO:0000256" key="3">
    <source>
        <dbReference type="ARBA" id="ARBA00023186"/>
    </source>
</evidence>